<name>A0AAN7YLQ8_9PEZI</name>
<dbReference type="InterPro" id="IPR036291">
    <property type="entry name" value="NAD(P)-bd_dom_sf"/>
</dbReference>
<dbReference type="Proteomes" id="UP001310890">
    <property type="component" value="Unassembled WGS sequence"/>
</dbReference>
<feature type="domain" description="NAD(P)-binding" evidence="1">
    <location>
        <begin position="7"/>
        <end position="83"/>
    </location>
</feature>
<dbReference type="PANTHER" id="PTHR43355:SF7">
    <property type="entry name" value="NAD(P)-BINDING DOMAIN-CONTAINING PROTEIN"/>
    <property type="match status" value="1"/>
</dbReference>
<dbReference type="SUPFAM" id="SSF51735">
    <property type="entry name" value="NAD(P)-binding Rossmann-fold domains"/>
    <property type="match status" value="1"/>
</dbReference>
<reference evidence="2" key="1">
    <citation type="submission" date="2023-08" db="EMBL/GenBank/DDBJ databases">
        <title>Black Yeasts Isolated from many extreme environments.</title>
        <authorList>
            <person name="Coleine C."/>
            <person name="Stajich J.E."/>
            <person name="Selbmann L."/>
        </authorList>
    </citation>
    <scope>NUCLEOTIDE SEQUENCE</scope>
    <source>
        <strain evidence="2">CCFEE 5401</strain>
    </source>
</reference>
<evidence type="ECO:0000313" key="3">
    <source>
        <dbReference type="Proteomes" id="UP001310890"/>
    </source>
</evidence>
<gene>
    <name evidence="2" type="ORF">LTR62_001513</name>
</gene>
<protein>
    <recommendedName>
        <fullName evidence="1">NAD(P)-binding domain-containing protein</fullName>
    </recommendedName>
</protein>
<accession>A0AAN7YLQ8</accession>
<comment type="caution">
    <text evidence="2">The sequence shown here is derived from an EMBL/GenBank/DDBJ whole genome shotgun (WGS) entry which is preliminary data.</text>
</comment>
<organism evidence="2 3">
    <name type="scientific">Meristemomyces frigidus</name>
    <dbReference type="NCBI Taxonomy" id="1508187"/>
    <lineage>
        <taxon>Eukaryota</taxon>
        <taxon>Fungi</taxon>
        <taxon>Dikarya</taxon>
        <taxon>Ascomycota</taxon>
        <taxon>Pezizomycotina</taxon>
        <taxon>Dothideomycetes</taxon>
        <taxon>Dothideomycetidae</taxon>
        <taxon>Mycosphaerellales</taxon>
        <taxon>Teratosphaeriaceae</taxon>
        <taxon>Meristemomyces</taxon>
    </lineage>
</organism>
<evidence type="ECO:0000259" key="1">
    <source>
        <dbReference type="Pfam" id="PF13460"/>
    </source>
</evidence>
<dbReference type="PANTHER" id="PTHR43355">
    <property type="entry name" value="FLAVIN REDUCTASE (NADPH)"/>
    <property type="match status" value="1"/>
</dbReference>
<dbReference type="Gene3D" id="3.40.50.720">
    <property type="entry name" value="NAD(P)-binding Rossmann-like Domain"/>
    <property type="match status" value="1"/>
</dbReference>
<dbReference type="InterPro" id="IPR051606">
    <property type="entry name" value="Polyketide_Oxido-like"/>
</dbReference>
<proteinExistence type="predicted"/>
<dbReference type="EMBL" id="JAVRRL010000013">
    <property type="protein sequence ID" value="KAK5115313.1"/>
    <property type="molecule type" value="Genomic_DNA"/>
</dbReference>
<evidence type="ECO:0000313" key="2">
    <source>
        <dbReference type="EMBL" id="KAK5115313.1"/>
    </source>
</evidence>
<dbReference type="AlphaFoldDB" id="A0AAN7YLQ8"/>
<sequence>MKVFLLGATGNLGSRLVPALLTHGHTVVAFVRSHSKLEHILPPSTFEEITVVEGDATNTKAVKEAILATNCDAVVTAAGVAAMAPWGKSDLPKIFRSVRDAVWQASEERGSALRVWFMAGIPMYPEHRGNLTLLEEMPANAIEWSMLCPMTMNPESSDLSVPTKLSQGRLTASATVPPMWKRFWFSSLPLVGSFLAVAMNAGRYSVTTLEQNADLIATDLETRHSQFVGKTVGVISVGK</sequence>
<dbReference type="InterPro" id="IPR016040">
    <property type="entry name" value="NAD(P)-bd_dom"/>
</dbReference>
<dbReference type="Pfam" id="PF13460">
    <property type="entry name" value="NAD_binding_10"/>
    <property type="match status" value="1"/>
</dbReference>
<dbReference type="GO" id="GO:0016646">
    <property type="term" value="F:oxidoreductase activity, acting on the CH-NH group of donors, NAD or NADP as acceptor"/>
    <property type="evidence" value="ECO:0007669"/>
    <property type="project" value="TreeGrafter"/>
</dbReference>